<accession>B4W4E9</accession>
<dbReference type="EMBL" id="DS989878">
    <property type="protein sequence ID" value="EDX70925.1"/>
    <property type="molecule type" value="Genomic_DNA"/>
</dbReference>
<organism evidence="1 2">
    <name type="scientific">Coleofasciculus chthonoplastes PCC 7420</name>
    <dbReference type="NCBI Taxonomy" id="118168"/>
    <lineage>
        <taxon>Bacteria</taxon>
        <taxon>Bacillati</taxon>
        <taxon>Cyanobacteriota</taxon>
        <taxon>Cyanophyceae</taxon>
        <taxon>Coleofasciculales</taxon>
        <taxon>Coleofasciculaceae</taxon>
        <taxon>Coleofasciculus</taxon>
    </lineage>
</organism>
<name>B4W4E9_9CYAN</name>
<gene>
    <name evidence="1" type="ORF">MC7420_8176</name>
</gene>
<proteinExistence type="predicted"/>
<sequence>MEGWRSSYTPATKPRNKSQASLGIVFPSLHVDITEGKRG</sequence>
<evidence type="ECO:0000313" key="1">
    <source>
        <dbReference type="EMBL" id="EDX70925.1"/>
    </source>
</evidence>
<protein>
    <submittedName>
        <fullName evidence="1">Uncharacterized protein</fullName>
    </submittedName>
</protein>
<reference evidence="1 2" key="1">
    <citation type="submission" date="2008-07" db="EMBL/GenBank/DDBJ databases">
        <authorList>
            <person name="Tandeau de Marsac N."/>
            <person name="Ferriera S."/>
            <person name="Johnson J."/>
            <person name="Kravitz S."/>
            <person name="Beeson K."/>
            <person name="Sutton G."/>
            <person name="Rogers Y.-H."/>
            <person name="Friedman R."/>
            <person name="Frazier M."/>
            <person name="Venter J.C."/>
        </authorList>
    </citation>
    <scope>NUCLEOTIDE SEQUENCE [LARGE SCALE GENOMIC DNA]</scope>
    <source>
        <strain evidence="1 2">PCC 7420</strain>
    </source>
</reference>
<keyword evidence="2" id="KW-1185">Reference proteome</keyword>
<evidence type="ECO:0000313" key="2">
    <source>
        <dbReference type="Proteomes" id="UP000003835"/>
    </source>
</evidence>
<dbReference type="Proteomes" id="UP000003835">
    <property type="component" value="Unassembled WGS sequence"/>
</dbReference>
<dbReference type="HOGENOM" id="CLU_3307910_0_0_3"/>
<dbReference type="AlphaFoldDB" id="B4W4E9"/>